<accession>A0AAV4SXH9</accession>
<proteinExistence type="predicted"/>
<organism evidence="2 3">
    <name type="scientific">Caerostris extrusa</name>
    <name type="common">Bark spider</name>
    <name type="synonym">Caerostris bankana</name>
    <dbReference type="NCBI Taxonomy" id="172846"/>
    <lineage>
        <taxon>Eukaryota</taxon>
        <taxon>Metazoa</taxon>
        <taxon>Ecdysozoa</taxon>
        <taxon>Arthropoda</taxon>
        <taxon>Chelicerata</taxon>
        <taxon>Arachnida</taxon>
        <taxon>Araneae</taxon>
        <taxon>Araneomorphae</taxon>
        <taxon>Entelegynae</taxon>
        <taxon>Araneoidea</taxon>
        <taxon>Araneidae</taxon>
        <taxon>Caerostris</taxon>
    </lineage>
</organism>
<gene>
    <name evidence="2" type="ORF">CEXT_171441</name>
</gene>
<evidence type="ECO:0000313" key="2">
    <source>
        <dbReference type="EMBL" id="GIY37866.1"/>
    </source>
</evidence>
<reference evidence="2 3" key="1">
    <citation type="submission" date="2021-06" db="EMBL/GenBank/DDBJ databases">
        <title>Caerostris extrusa draft genome.</title>
        <authorList>
            <person name="Kono N."/>
            <person name="Arakawa K."/>
        </authorList>
    </citation>
    <scope>NUCLEOTIDE SEQUENCE [LARGE SCALE GENOMIC DNA]</scope>
</reference>
<name>A0AAV4SXH9_CAEEX</name>
<sequence>MDGPEVTSRNALPFLLGAGKEMFRCSSIDGQLSISGNTACQKLRLRWTSREHSLKSNFIISGKRSSFYCPQIQSKREHDIQWRHIPPEFLSQSNKAKKKKKENEMDKIKANGWSEVSSRNALPFLLGRRNISHQLTDN</sequence>
<dbReference type="AlphaFoldDB" id="A0AAV4SXH9"/>
<keyword evidence="3" id="KW-1185">Reference proteome</keyword>
<comment type="caution">
    <text evidence="2">The sequence shown here is derived from an EMBL/GenBank/DDBJ whole genome shotgun (WGS) entry which is preliminary data.</text>
</comment>
<evidence type="ECO:0000256" key="1">
    <source>
        <dbReference type="SAM" id="MobiDB-lite"/>
    </source>
</evidence>
<dbReference type="Proteomes" id="UP001054945">
    <property type="component" value="Unassembled WGS sequence"/>
</dbReference>
<feature type="region of interest" description="Disordered" evidence="1">
    <location>
        <begin position="91"/>
        <end position="111"/>
    </location>
</feature>
<evidence type="ECO:0000313" key="3">
    <source>
        <dbReference type="Proteomes" id="UP001054945"/>
    </source>
</evidence>
<dbReference type="EMBL" id="BPLR01010230">
    <property type="protein sequence ID" value="GIY37866.1"/>
    <property type="molecule type" value="Genomic_DNA"/>
</dbReference>
<protein>
    <submittedName>
        <fullName evidence="2">Uncharacterized protein</fullName>
    </submittedName>
</protein>